<dbReference type="Gene3D" id="3.40.220.10">
    <property type="entry name" value="Leucine Aminopeptidase, subunit E, domain 1"/>
    <property type="match status" value="1"/>
</dbReference>
<organism evidence="2">
    <name type="scientific">Bacillus thuringiensis subsp. israelensis</name>
    <dbReference type="NCBI Taxonomy" id="1430"/>
    <lineage>
        <taxon>Bacteria</taxon>
        <taxon>Bacillati</taxon>
        <taxon>Bacillota</taxon>
        <taxon>Bacilli</taxon>
        <taxon>Bacillales</taxon>
        <taxon>Bacillaceae</taxon>
        <taxon>Bacillus</taxon>
        <taxon>Bacillus cereus group</taxon>
    </lineage>
</organism>
<dbReference type="SUPFAM" id="SSF102405">
    <property type="entry name" value="MCP/YpsA-like"/>
    <property type="match status" value="1"/>
</dbReference>
<dbReference type="PATRIC" id="fig|1430.6.peg.2126"/>
<evidence type="ECO:0000313" key="2">
    <source>
        <dbReference type="EMBL" id="AND28516.1"/>
    </source>
</evidence>
<keyword evidence="2" id="KW-0614">Plasmid</keyword>
<reference evidence="2" key="1">
    <citation type="journal article" date="2017" name="Res. Microbiol.">
        <title>Comparative genomics of extrachromosomal elements in Bacillus thuringiensis subsp. israelensis.</title>
        <authorList>
            <person name="Bolotin A."/>
            <person name="Gillis A."/>
            <person name="Sanchis V."/>
            <person name="Nielsen-LeRoux C."/>
            <person name="Mahillon J."/>
            <person name="Lereclus D."/>
            <person name="Sorokin A."/>
        </authorList>
    </citation>
    <scope>NUCLEOTIDE SEQUENCE</scope>
    <source>
        <strain evidence="2">AM65-52</strain>
        <plasmid evidence="2">pAM65-52-3-235K</plasmid>
    </source>
</reference>
<dbReference type="Gene3D" id="3.40.50.450">
    <property type="match status" value="1"/>
</dbReference>
<geneLocation type="plasmid" evidence="2">
    <name>pAM65-52-3-235K</name>
</geneLocation>
<dbReference type="InterPro" id="IPR010697">
    <property type="entry name" value="YspA"/>
</dbReference>
<dbReference type="AlphaFoldDB" id="A0A160LJX9"/>
<gene>
    <name evidence="2" type="ORF">ATN07_32840</name>
</gene>
<dbReference type="SUPFAM" id="SSF52949">
    <property type="entry name" value="Macro domain-like"/>
    <property type="match status" value="1"/>
</dbReference>
<dbReference type="SMART" id="SM00506">
    <property type="entry name" value="A1pp"/>
    <property type="match status" value="1"/>
</dbReference>
<proteinExistence type="predicted"/>
<dbReference type="InterPro" id="IPR002589">
    <property type="entry name" value="Macro_dom"/>
</dbReference>
<dbReference type="Pfam" id="PF06908">
    <property type="entry name" value="YpsA"/>
    <property type="match status" value="1"/>
</dbReference>
<dbReference type="InterPro" id="IPR043472">
    <property type="entry name" value="Macro_dom-like"/>
</dbReference>
<name>A0A160LJX9_BACTI</name>
<accession>A0A160LJX9</accession>
<feature type="domain" description="Macro" evidence="1">
    <location>
        <begin position="170"/>
        <end position="310"/>
    </location>
</feature>
<dbReference type="PANTHER" id="PTHR38440:SF1">
    <property type="entry name" value="UPF0398 PROTEIN SPR0331"/>
    <property type="match status" value="1"/>
</dbReference>
<dbReference type="PANTHER" id="PTHR38440">
    <property type="entry name" value="UPF0398 PROTEIN YPSA"/>
    <property type="match status" value="1"/>
</dbReference>
<evidence type="ECO:0000259" key="1">
    <source>
        <dbReference type="SMART" id="SM00506"/>
    </source>
</evidence>
<dbReference type="RefSeq" id="WP_000136658.1">
    <property type="nucleotide sequence ID" value="NZ_CP013278.1"/>
</dbReference>
<protein>
    <recommendedName>
        <fullName evidence="1">Macro domain-containing protein</fullName>
    </recommendedName>
</protein>
<sequence>MTEKITIAVTAHRPNKLYGYDYFSPGNLAIATKLREHLLSHLDQGKQVHAISGMALGGDTIYALVVLKLKRQGYNITLESAIPCTAHSSQWPKPSQDQWKSIVEQADVVTYVSKLLYKPYLMQKRNEYMVNQCDELIAIWNGEPKGGTGNCVDYAIKKEKKMVQINPKELIIQHKGDILRSDCDVVMHQANARSTMGSGIAKQIRAEFPVVYEVDRSSPLRPEQKLGTFTFANVQNNGKSIEIVNLYGQLNYGADRKLYTVYEALESALFSYLANRLDREGNLSHLKIGVPKYIGCARAGGDWNVVKGILEKATKHFNVSIHTYEFAA</sequence>
<dbReference type="EMBL" id="CP013278">
    <property type="protein sequence ID" value="AND28516.1"/>
    <property type="molecule type" value="Genomic_DNA"/>
</dbReference>